<dbReference type="Proteomes" id="UP000241394">
    <property type="component" value="Chromosome LG1"/>
</dbReference>
<proteinExistence type="predicted"/>
<dbReference type="EMBL" id="NKQK01000001">
    <property type="protein sequence ID" value="PSS36562.1"/>
    <property type="molecule type" value="Genomic_DNA"/>
</dbReference>
<dbReference type="OrthoDB" id="10548922at2759"/>
<protein>
    <submittedName>
        <fullName evidence="1">Serine/threonine-protein kinase</fullName>
    </submittedName>
</protein>
<keyword evidence="2" id="KW-1185">Reference proteome</keyword>
<sequence>MYRKSSSTLQLEVAFDEVWLCLDLQSLIIVHLVSMLHDISEQHTYVQHCQVMDKYRKDFIAKYPYLHGRSVKSSVLFHYKAQLLL</sequence>
<keyword evidence="1" id="KW-0808">Transferase</keyword>
<gene>
    <name evidence="1" type="ORF">CEY00_Acc01079</name>
</gene>
<keyword evidence="1" id="KW-0418">Kinase</keyword>
<comment type="caution">
    <text evidence="1">The sequence shown here is derived from an EMBL/GenBank/DDBJ whole genome shotgun (WGS) entry which is preliminary data.</text>
</comment>
<dbReference type="Gramene" id="PSS36562">
    <property type="protein sequence ID" value="PSS36562"/>
    <property type="gene ID" value="CEY00_Acc01079"/>
</dbReference>
<reference evidence="1 2" key="1">
    <citation type="submission" date="2017-07" db="EMBL/GenBank/DDBJ databases">
        <title>An improved, manually edited Actinidia chinensis var. chinensis (kiwifruit) genome highlights the challenges associated with draft genomes and gene prediction in plants.</title>
        <authorList>
            <person name="Pilkington S."/>
            <person name="Crowhurst R."/>
            <person name="Hilario E."/>
            <person name="Nardozza S."/>
            <person name="Fraser L."/>
            <person name="Peng Y."/>
            <person name="Gunaseelan K."/>
            <person name="Simpson R."/>
            <person name="Tahir J."/>
            <person name="Deroles S."/>
            <person name="Templeton K."/>
            <person name="Luo Z."/>
            <person name="Davy M."/>
            <person name="Cheng C."/>
            <person name="Mcneilage M."/>
            <person name="Scaglione D."/>
            <person name="Liu Y."/>
            <person name="Zhang Q."/>
            <person name="Datson P."/>
            <person name="De Silva N."/>
            <person name="Gardiner S."/>
            <person name="Bassett H."/>
            <person name="Chagne D."/>
            <person name="Mccallum J."/>
            <person name="Dzierzon H."/>
            <person name="Deng C."/>
            <person name="Wang Y.-Y."/>
            <person name="Barron N."/>
            <person name="Manako K."/>
            <person name="Bowen J."/>
            <person name="Foster T."/>
            <person name="Erridge Z."/>
            <person name="Tiffin H."/>
            <person name="Waite C."/>
            <person name="Davies K."/>
            <person name="Grierson E."/>
            <person name="Laing W."/>
            <person name="Kirk R."/>
            <person name="Chen X."/>
            <person name="Wood M."/>
            <person name="Montefiori M."/>
            <person name="Brummell D."/>
            <person name="Schwinn K."/>
            <person name="Catanach A."/>
            <person name="Fullerton C."/>
            <person name="Li D."/>
            <person name="Meiyalaghan S."/>
            <person name="Nieuwenhuizen N."/>
            <person name="Read N."/>
            <person name="Prakash R."/>
            <person name="Hunter D."/>
            <person name="Zhang H."/>
            <person name="Mckenzie M."/>
            <person name="Knabel M."/>
            <person name="Harris A."/>
            <person name="Allan A."/>
            <person name="Chen A."/>
            <person name="Janssen B."/>
            <person name="Plunkett B."/>
            <person name="Dwamena C."/>
            <person name="Voogd C."/>
            <person name="Leif D."/>
            <person name="Lafferty D."/>
            <person name="Souleyre E."/>
            <person name="Varkonyi-Gasic E."/>
            <person name="Gambi F."/>
            <person name="Hanley J."/>
            <person name="Yao J.-L."/>
            <person name="Cheung J."/>
            <person name="David K."/>
            <person name="Warren B."/>
            <person name="Marsh K."/>
            <person name="Snowden K."/>
            <person name="Lin-Wang K."/>
            <person name="Brian L."/>
            <person name="Martinez-Sanchez M."/>
            <person name="Wang M."/>
            <person name="Ileperuma N."/>
            <person name="Macnee N."/>
            <person name="Campin R."/>
            <person name="Mcatee P."/>
            <person name="Drummond R."/>
            <person name="Espley R."/>
            <person name="Ireland H."/>
            <person name="Wu R."/>
            <person name="Atkinson R."/>
            <person name="Karunairetnam S."/>
            <person name="Bulley S."/>
            <person name="Chunkath S."/>
            <person name="Hanley Z."/>
            <person name="Storey R."/>
            <person name="Thrimawithana A."/>
            <person name="Thomson S."/>
            <person name="David C."/>
            <person name="Testolin R."/>
        </authorList>
    </citation>
    <scope>NUCLEOTIDE SEQUENCE [LARGE SCALE GENOMIC DNA]</scope>
    <source>
        <strain evidence="2">cv. Red5</strain>
        <tissue evidence="1">Young leaf</tissue>
    </source>
</reference>
<organism evidence="1 2">
    <name type="scientific">Actinidia chinensis var. chinensis</name>
    <name type="common">Chinese soft-hair kiwi</name>
    <dbReference type="NCBI Taxonomy" id="1590841"/>
    <lineage>
        <taxon>Eukaryota</taxon>
        <taxon>Viridiplantae</taxon>
        <taxon>Streptophyta</taxon>
        <taxon>Embryophyta</taxon>
        <taxon>Tracheophyta</taxon>
        <taxon>Spermatophyta</taxon>
        <taxon>Magnoliopsida</taxon>
        <taxon>eudicotyledons</taxon>
        <taxon>Gunneridae</taxon>
        <taxon>Pentapetalae</taxon>
        <taxon>asterids</taxon>
        <taxon>Ericales</taxon>
        <taxon>Actinidiaceae</taxon>
        <taxon>Actinidia</taxon>
    </lineage>
</organism>
<dbReference type="GO" id="GO:0016301">
    <property type="term" value="F:kinase activity"/>
    <property type="evidence" value="ECO:0007669"/>
    <property type="project" value="UniProtKB-KW"/>
</dbReference>
<accession>A0A2R6S2R5</accession>
<evidence type="ECO:0000313" key="2">
    <source>
        <dbReference type="Proteomes" id="UP000241394"/>
    </source>
</evidence>
<dbReference type="AlphaFoldDB" id="A0A2R6S2R5"/>
<name>A0A2R6S2R5_ACTCC</name>
<reference evidence="2" key="2">
    <citation type="journal article" date="2018" name="BMC Genomics">
        <title>A manually annotated Actinidia chinensis var. chinensis (kiwifruit) genome highlights the challenges associated with draft genomes and gene prediction in plants.</title>
        <authorList>
            <person name="Pilkington S.M."/>
            <person name="Crowhurst R."/>
            <person name="Hilario E."/>
            <person name="Nardozza S."/>
            <person name="Fraser L."/>
            <person name="Peng Y."/>
            <person name="Gunaseelan K."/>
            <person name="Simpson R."/>
            <person name="Tahir J."/>
            <person name="Deroles S.C."/>
            <person name="Templeton K."/>
            <person name="Luo Z."/>
            <person name="Davy M."/>
            <person name="Cheng C."/>
            <person name="McNeilage M."/>
            <person name="Scaglione D."/>
            <person name="Liu Y."/>
            <person name="Zhang Q."/>
            <person name="Datson P."/>
            <person name="De Silva N."/>
            <person name="Gardiner S.E."/>
            <person name="Bassett H."/>
            <person name="Chagne D."/>
            <person name="McCallum J."/>
            <person name="Dzierzon H."/>
            <person name="Deng C."/>
            <person name="Wang Y.Y."/>
            <person name="Barron L."/>
            <person name="Manako K."/>
            <person name="Bowen J."/>
            <person name="Foster T.M."/>
            <person name="Erridge Z.A."/>
            <person name="Tiffin H."/>
            <person name="Waite C.N."/>
            <person name="Davies K.M."/>
            <person name="Grierson E.P."/>
            <person name="Laing W.A."/>
            <person name="Kirk R."/>
            <person name="Chen X."/>
            <person name="Wood M."/>
            <person name="Montefiori M."/>
            <person name="Brummell D.A."/>
            <person name="Schwinn K.E."/>
            <person name="Catanach A."/>
            <person name="Fullerton C."/>
            <person name="Li D."/>
            <person name="Meiyalaghan S."/>
            <person name="Nieuwenhuizen N."/>
            <person name="Read N."/>
            <person name="Prakash R."/>
            <person name="Hunter D."/>
            <person name="Zhang H."/>
            <person name="McKenzie M."/>
            <person name="Knabel M."/>
            <person name="Harris A."/>
            <person name="Allan A.C."/>
            <person name="Gleave A."/>
            <person name="Chen A."/>
            <person name="Janssen B.J."/>
            <person name="Plunkett B."/>
            <person name="Ampomah-Dwamena C."/>
            <person name="Voogd C."/>
            <person name="Leif D."/>
            <person name="Lafferty D."/>
            <person name="Souleyre E.J.F."/>
            <person name="Varkonyi-Gasic E."/>
            <person name="Gambi F."/>
            <person name="Hanley J."/>
            <person name="Yao J.L."/>
            <person name="Cheung J."/>
            <person name="David K.M."/>
            <person name="Warren B."/>
            <person name="Marsh K."/>
            <person name="Snowden K.C."/>
            <person name="Lin-Wang K."/>
            <person name="Brian L."/>
            <person name="Martinez-Sanchez M."/>
            <person name="Wang M."/>
            <person name="Ileperuma N."/>
            <person name="Macnee N."/>
            <person name="Campin R."/>
            <person name="McAtee P."/>
            <person name="Drummond R.S.M."/>
            <person name="Espley R.V."/>
            <person name="Ireland H.S."/>
            <person name="Wu R."/>
            <person name="Atkinson R.G."/>
            <person name="Karunairetnam S."/>
            <person name="Bulley S."/>
            <person name="Chunkath S."/>
            <person name="Hanley Z."/>
            <person name="Storey R."/>
            <person name="Thrimawithana A.H."/>
            <person name="Thomson S."/>
            <person name="David C."/>
            <person name="Testolin R."/>
            <person name="Huang H."/>
            <person name="Hellens R.P."/>
            <person name="Schaffer R.J."/>
        </authorList>
    </citation>
    <scope>NUCLEOTIDE SEQUENCE [LARGE SCALE GENOMIC DNA]</scope>
    <source>
        <strain evidence="2">cv. Red5</strain>
    </source>
</reference>
<dbReference type="InParanoid" id="A0A2R6S2R5"/>
<evidence type="ECO:0000313" key="1">
    <source>
        <dbReference type="EMBL" id="PSS36562.1"/>
    </source>
</evidence>